<dbReference type="PANTHER" id="PTHR12965:SF0">
    <property type="entry name" value="VACUOLAR PROTEIN SORTING-ASSOCIATED PROTEIN 54"/>
    <property type="match status" value="1"/>
</dbReference>
<evidence type="ECO:0000259" key="9">
    <source>
        <dbReference type="Pfam" id="PF07928"/>
    </source>
</evidence>
<accession>A0AAX4H903</accession>
<evidence type="ECO:0000256" key="4">
    <source>
        <dbReference type="ARBA" id="ARBA00022927"/>
    </source>
</evidence>
<evidence type="ECO:0000256" key="3">
    <source>
        <dbReference type="ARBA" id="ARBA00022448"/>
    </source>
</evidence>
<evidence type="ECO:0000256" key="8">
    <source>
        <dbReference type="SAM" id="MobiDB-lite"/>
    </source>
</evidence>
<feature type="region of interest" description="Disordered" evidence="8">
    <location>
        <begin position="1154"/>
        <end position="1224"/>
    </location>
</feature>
<dbReference type="GO" id="GO:0006896">
    <property type="term" value="P:Golgi to vacuole transport"/>
    <property type="evidence" value="ECO:0007669"/>
    <property type="project" value="TreeGrafter"/>
</dbReference>
<keyword evidence="3" id="KW-0813">Transport</keyword>
<dbReference type="GO" id="GO:0015031">
    <property type="term" value="P:protein transport"/>
    <property type="evidence" value="ECO:0007669"/>
    <property type="project" value="UniProtKB-KW"/>
</dbReference>
<dbReference type="InterPro" id="IPR012501">
    <property type="entry name" value="Vps54_C"/>
</dbReference>
<evidence type="ECO:0000313" key="11">
    <source>
        <dbReference type="Proteomes" id="UP001338582"/>
    </source>
</evidence>
<comment type="subcellular location">
    <subcellularLocation>
        <location evidence="1">Golgi apparatus</location>
        <location evidence="1">trans-Golgi network</location>
    </subcellularLocation>
</comment>
<evidence type="ECO:0000256" key="6">
    <source>
        <dbReference type="ARBA" id="ARBA00023054"/>
    </source>
</evidence>
<evidence type="ECO:0000313" key="10">
    <source>
        <dbReference type="EMBL" id="WPK24726.1"/>
    </source>
</evidence>
<protein>
    <recommendedName>
        <fullName evidence="9">Vacuolar protein sorting-associated protein 54 C-terminal domain-containing protein</fullName>
    </recommendedName>
</protein>
<evidence type="ECO:0000256" key="5">
    <source>
        <dbReference type="ARBA" id="ARBA00023034"/>
    </source>
</evidence>
<sequence length="1224" mass="137423">MEEDKTAIAPDRLSIDTLANINEDVTWASEQSDHSRPPVSESVFSSLRQSIDGSSTHAGGFNILKQLNGLDDDKLLAEGSPLGPNSIFDLTAALDYARMRLNKGLKSMVLVNGGANRIYNLAKPSTREIPPIQLQPLQNKISNATVYSELVDKISDEYKAFELSYRSLTIDTLSQLSQQYEEQAEKAKLNLSDDEGEGIEQHPFPEVFETEEFHLEDQRVFRQVMEGSSIFPDNESSQELQLVHNTKVQEGLSHYLDTVEVLIVEEISQTADSFFATLDDIEEIKIDSQRCIETYDDLMNSLDTMGQKQADIGMELLNLIDQHRNINHLESSVLQLDAVLKGLENALKLANEGKNIECLNHILVLESLIKGVNHNEYLDTESLSLYPVFEYPLVDLSGLGALKNKQKSIEALKSTCCRGYIDEFINLLLGDLKSHISSVPTVDTINRMSITSNRSHRKASPLTPSYQIIDPSFRATVSEFIKNLAKSGYLVLAFAQYQDKIIREVKAIIRTRFPSQNSDASQLELLRSDASYREQTPSDTGKLNETNFVAGSTNGTLTNSIKAMSDTEFYNMMRDIYSSLSECLRRLTTHQKFLLDISLSSLPEEIAMSINVMSLDISNSINKSIEITQVRLTKVLNVRLEFLGDLPLKKYLQFFLLTSAYLQDCESINPGYNATEQGNTLNEWIKNHLNYFCHRTHSSALKRMVALCEKDTWKEYTGDQLQKAQTNVDEILAYKKFIESGEGFDGSQWVEGYLDYYSPEFESKQTETQPQENDENAKSELSLNDVSFFVPSFMPTAIQTAEDYIIFTRIFGARSKLVVQNLLAYFKVLNSRISLAILSAGATKTAGLRHITTRHLALCLQTVEFLCEFLKQIKSIFPSNIAFQDEVSADDLSFDQIIKSYEDHKQALISKIVSIMQDRTANHCSSILKLDLSIPITHPQQCHNYMEILVKETLTVSTVLGRYIGENELTAIMLQIFDNYKKLLVACFCSDLPQMADFNQKHSLLKDIDYFRVKLSDLPGYGNSGQIIWENVNSLPTIEDSRMEEVMRHNIEGERASARQSMELPTAAGTETSNPAQDSTPNESTKVNANNGSTNSLKDCKISPGEENAVEENVTGENAIEENIAEENVAKEIIVEENSQKSLSANTEAQTAIDAELDLKQEEEDKEEANSKVIDMNKKAEPEEKLTEEEVRETGGEEEEGVKGPEREDSEVKAGDDSTLVPKV</sequence>
<dbReference type="PANTHER" id="PTHR12965">
    <property type="entry name" value="VACUOLAR PROTEIN SORTING 54"/>
    <property type="match status" value="1"/>
</dbReference>
<dbReference type="GO" id="GO:0042147">
    <property type="term" value="P:retrograde transport, endosome to Golgi"/>
    <property type="evidence" value="ECO:0007669"/>
    <property type="project" value="InterPro"/>
</dbReference>
<proteinExistence type="inferred from homology"/>
<keyword evidence="5" id="KW-0333">Golgi apparatus</keyword>
<dbReference type="EMBL" id="CP138895">
    <property type="protein sequence ID" value="WPK24726.1"/>
    <property type="molecule type" value="Genomic_DNA"/>
</dbReference>
<comment type="similarity">
    <text evidence="2">Belongs to the VPS54 family.</text>
</comment>
<feature type="region of interest" description="Disordered" evidence="8">
    <location>
        <begin position="27"/>
        <end position="46"/>
    </location>
</feature>
<feature type="compositionally biased region" description="Polar residues" evidence="8">
    <location>
        <begin position="1069"/>
        <end position="1097"/>
    </location>
</feature>
<dbReference type="Gene3D" id="6.10.250.860">
    <property type="match status" value="1"/>
</dbReference>
<dbReference type="RefSeq" id="XP_062877109.1">
    <property type="nucleotide sequence ID" value="XM_063021039.1"/>
</dbReference>
<feature type="region of interest" description="Disordered" evidence="8">
    <location>
        <begin position="1067"/>
        <end position="1111"/>
    </location>
</feature>
<dbReference type="GeneID" id="88173075"/>
<feature type="compositionally biased region" description="Basic and acidic residues" evidence="8">
    <location>
        <begin position="1175"/>
        <end position="1216"/>
    </location>
</feature>
<reference evidence="10 11" key="1">
    <citation type="submission" date="2023-10" db="EMBL/GenBank/DDBJ databases">
        <title>Draft Genome Sequence of Candida saopaulonensis from a very Premature Infant with Sepsis.</title>
        <authorList>
            <person name="Ning Y."/>
            <person name="Dai R."/>
            <person name="Xiao M."/>
            <person name="Xu Y."/>
            <person name="Yan Q."/>
            <person name="Zhang L."/>
        </authorList>
    </citation>
    <scope>NUCLEOTIDE SEQUENCE [LARGE SCALE GENOMIC DNA]</scope>
    <source>
        <strain evidence="10 11">19XY460</strain>
    </source>
</reference>
<dbReference type="Proteomes" id="UP001338582">
    <property type="component" value="Chromosome 2"/>
</dbReference>
<keyword evidence="4" id="KW-0653">Protein transport</keyword>
<organism evidence="10 11">
    <name type="scientific">Australozyma saopauloensis</name>
    <dbReference type="NCBI Taxonomy" id="291208"/>
    <lineage>
        <taxon>Eukaryota</taxon>
        <taxon>Fungi</taxon>
        <taxon>Dikarya</taxon>
        <taxon>Ascomycota</taxon>
        <taxon>Saccharomycotina</taxon>
        <taxon>Pichiomycetes</taxon>
        <taxon>Metschnikowiaceae</taxon>
        <taxon>Australozyma</taxon>
    </lineage>
</organism>
<evidence type="ECO:0000256" key="7">
    <source>
        <dbReference type="SAM" id="Coils"/>
    </source>
</evidence>
<evidence type="ECO:0000256" key="1">
    <source>
        <dbReference type="ARBA" id="ARBA00004601"/>
    </source>
</evidence>
<gene>
    <name evidence="10" type="ORF">PUMCH_002010</name>
</gene>
<evidence type="ECO:0000256" key="2">
    <source>
        <dbReference type="ARBA" id="ARBA00009150"/>
    </source>
</evidence>
<feature type="coiled-coil region" evidence="7">
    <location>
        <begin position="170"/>
        <end position="197"/>
    </location>
</feature>
<keyword evidence="11" id="KW-1185">Reference proteome</keyword>
<feature type="domain" description="Vacuolar protein sorting-associated protein 54 C-terminal" evidence="9">
    <location>
        <begin position="787"/>
        <end position="919"/>
    </location>
</feature>
<dbReference type="GO" id="GO:0000938">
    <property type="term" value="C:GARP complex"/>
    <property type="evidence" value="ECO:0007669"/>
    <property type="project" value="InterPro"/>
</dbReference>
<keyword evidence="6 7" id="KW-0175">Coiled coil</keyword>
<dbReference type="Pfam" id="PF07928">
    <property type="entry name" value="Vps54"/>
    <property type="match status" value="1"/>
</dbReference>
<name>A0AAX4H903_9ASCO</name>
<dbReference type="InterPro" id="IPR039745">
    <property type="entry name" value="Vps54"/>
</dbReference>
<dbReference type="AlphaFoldDB" id="A0AAX4H903"/>
<dbReference type="GO" id="GO:0005829">
    <property type="term" value="C:cytosol"/>
    <property type="evidence" value="ECO:0007669"/>
    <property type="project" value="GOC"/>
</dbReference>
<dbReference type="GO" id="GO:0019905">
    <property type="term" value="F:syntaxin binding"/>
    <property type="evidence" value="ECO:0007669"/>
    <property type="project" value="TreeGrafter"/>
</dbReference>
<dbReference type="KEGG" id="asau:88173075"/>